<evidence type="ECO:0000256" key="2">
    <source>
        <dbReference type="PROSITE-ProRule" id="PRU00335"/>
    </source>
</evidence>
<dbReference type="InterPro" id="IPR023772">
    <property type="entry name" value="DNA-bd_HTH_TetR-type_CS"/>
</dbReference>
<dbReference type="GO" id="GO:0003677">
    <property type="term" value="F:DNA binding"/>
    <property type="evidence" value="ECO:0007669"/>
    <property type="project" value="UniProtKB-UniRule"/>
</dbReference>
<feature type="DNA-binding region" description="H-T-H motif" evidence="2">
    <location>
        <begin position="25"/>
        <end position="44"/>
    </location>
</feature>
<dbReference type="RefSeq" id="WP_105024778.1">
    <property type="nucleotide sequence ID" value="NZ_MSCI01000002.1"/>
</dbReference>
<dbReference type="InterPro" id="IPR001647">
    <property type="entry name" value="HTH_TetR"/>
</dbReference>
<reference evidence="4 5" key="1">
    <citation type="submission" date="2016-12" db="EMBL/GenBank/DDBJ databases">
        <title>Diversity of luminous bacteria.</title>
        <authorList>
            <person name="Yoshizawa S."/>
            <person name="Kogure K."/>
        </authorList>
    </citation>
    <scope>NUCLEOTIDE SEQUENCE [LARGE SCALE GENOMIC DNA]</scope>
    <source>
        <strain evidence="4 5">LC2-408</strain>
    </source>
</reference>
<proteinExistence type="predicted"/>
<dbReference type="PROSITE" id="PS50977">
    <property type="entry name" value="HTH_TETR_2"/>
    <property type="match status" value="1"/>
</dbReference>
<dbReference type="EMBL" id="MSCI01000002">
    <property type="protein sequence ID" value="PQJ60278.1"/>
    <property type="molecule type" value="Genomic_DNA"/>
</dbReference>
<sequence length="195" mass="22439">MITKRQKILDAALLLFSQQGLEGTSTGQIAKTAGVAKATLFHHFENKSLLIDELFRELKVELFSTLTQHTEIAEQNRYQAFKFMWMTGIEWALENPVAMKFFTNVHFDPTTQTREVIVSQMFASLDDIILKGQQAEELMVLDINLVRHFIHSHFLICANWLVDQQEPQPEQSEKYINDSFDMCWRAIGGQAQPSC</sequence>
<dbReference type="PROSITE" id="PS01081">
    <property type="entry name" value="HTH_TETR_1"/>
    <property type="match status" value="1"/>
</dbReference>
<feature type="domain" description="HTH tetR-type" evidence="3">
    <location>
        <begin position="2"/>
        <end position="62"/>
    </location>
</feature>
<protein>
    <submittedName>
        <fullName evidence="4">TetR family transcriptional regulator</fullName>
    </submittedName>
</protein>
<evidence type="ECO:0000256" key="1">
    <source>
        <dbReference type="ARBA" id="ARBA00023125"/>
    </source>
</evidence>
<dbReference type="PANTHER" id="PTHR43479:SF11">
    <property type="entry name" value="ACREF_ENVCD OPERON REPRESSOR-RELATED"/>
    <property type="match status" value="1"/>
</dbReference>
<dbReference type="Proteomes" id="UP000238707">
    <property type="component" value="Unassembled WGS sequence"/>
</dbReference>
<evidence type="ECO:0000313" key="4">
    <source>
        <dbReference type="EMBL" id="PQJ60278.1"/>
    </source>
</evidence>
<dbReference type="PRINTS" id="PR00455">
    <property type="entry name" value="HTHTETR"/>
</dbReference>
<comment type="caution">
    <text evidence="4">The sequence shown here is derived from an EMBL/GenBank/DDBJ whole genome shotgun (WGS) entry which is preliminary data.</text>
</comment>
<dbReference type="InterPro" id="IPR050624">
    <property type="entry name" value="HTH-type_Tx_Regulator"/>
</dbReference>
<dbReference type="SUPFAM" id="SSF48498">
    <property type="entry name" value="Tetracyclin repressor-like, C-terminal domain"/>
    <property type="match status" value="1"/>
</dbReference>
<name>A0A2S7VDX9_9VIBR</name>
<accession>A0A2S7VDX9</accession>
<dbReference type="SUPFAM" id="SSF46689">
    <property type="entry name" value="Homeodomain-like"/>
    <property type="match status" value="1"/>
</dbReference>
<evidence type="ECO:0000313" key="5">
    <source>
        <dbReference type="Proteomes" id="UP000238707"/>
    </source>
</evidence>
<evidence type="ECO:0000259" key="3">
    <source>
        <dbReference type="PROSITE" id="PS50977"/>
    </source>
</evidence>
<gene>
    <name evidence="4" type="ORF">BTO10_12970</name>
</gene>
<keyword evidence="5" id="KW-1185">Reference proteome</keyword>
<dbReference type="PANTHER" id="PTHR43479">
    <property type="entry name" value="ACREF/ENVCD OPERON REPRESSOR-RELATED"/>
    <property type="match status" value="1"/>
</dbReference>
<dbReference type="InterPro" id="IPR036271">
    <property type="entry name" value="Tet_transcr_reg_TetR-rel_C_sf"/>
</dbReference>
<dbReference type="InterPro" id="IPR009057">
    <property type="entry name" value="Homeodomain-like_sf"/>
</dbReference>
<keyword evidence="1 2" id="KW-0238">DNA-binding</keyword>
<organism evidence="4 5">
    <name type="scientific">Vibrio chagasii</name>
    <dbReference type="NCBI Taxonomy" id="170679"/>
    <lineage>
        <taxon>Bacteria</taxon>
        <taxon>Pseudomonadati</taxon>
        <taxon>Pseudomonadota</taxon>
        <taxon>Gammaproteobacteria</taxon>
        <taxon>Vibrionales</taxon>
        <taxon>Vibrionaceae</taxon>
        <taxon>Vibrio</taxon>
    </lineage>
</organism>
<dbReference type="Gene3D" id="1.10.357.10">
    <property type="entry name" value="Tetracycline Repressor, domain 2"/>
    <property type="match status" value="1"/>
</dbReference>
<dbReference type="AlphaFoldDB" id="A0A2S7VDX9"/>
<dbReference type="Pfam" id="PF00440">
    <property type="entry name" value="TetR_N"/>
    <property type="match status" value="1"/>
</dbReference>